<reference evidence="6" key="1">
    <citation type="submission" date="2015-07" db="EMBL/GenBank/DDBJ databases">
        <authorList>
            <person name="Rodrigo-Torres Lidia"/>
            <person name="Arahal R.David."/>
        </authorList>
    </citation>
    <scope>NUCLEOTIDE SEQUENCE [LARGE SCALE GENOMIC DNA]</scope>
    <source>
        <strain evidence="6">CECT 5096</strain>
    </source>
</reference>
<dbReference type="RefSeq" id="WP_144435931.1">
    <property type="nucleotide sequence ID" value="NZ_CXWA01000001.1"/>
</dbReference>
<dbReference type="GeneID" id="97669901"/>
<keyword evidence="2 5" id="KW-0808">Transferase</keyword>
<dbReference type="Gene3D" id="3.40.50.150">
    <property type="entry name" value="Vaccinia Virus protein VP39"/>
    <property type="match status" value="1"/>
</dbReference>
<dbReference type="PANTHER" id="PTHR43464:SF19">
    <property type="entry name" value="UBIQUINONE BIOSYNTHESIS O-METHYLTRANSFERASE, MITOCHONDRIAL"/>
    <property type="match status" value="1"/>
</dbReference>
<dbReference type="PANTHER" id="PTHR43464">
    <property type="entry name" value="METHYLTRANSFERASE"/>
    <property type="match status" value="1"/>
</dbReference>
<dbReference type="EMBL" id="CXWC01000010">
    <property type="protein sequence ID" value="CTQ70436.1"/>
    <property type="molecule type" value="Genomic_DNA"/>
</dbReference>
<dbReference type="Pfam" id="PF08241">
    <property type="entry name" value="Methyltransf_11"/>
    <property type="match status" value="1"/>
</dbReference>
<dbReference type="STRING" id="311410.LA5095_01268"/>
<evidence type="ECO:0000259" key="4">
    <source>
        <dbReference type="Pfam" id="PF08241"/>
    </source>
</evidence>
<dbReference type="AlphaFoldDB" id="A0A0M6ZZK9"/>
<sequence>MNSPVMIEDTVRLKPAAIAGDRLALLQKTIQRNRYLPVPPSEENFVGDGDFLAIGTEFLGYFVELGGLNEHERVLDIGCGIGRMAVPLTQYLDHDRGHYTGIDPASPGIQWCTRQIGSIYPNFRFMHLDIANDLYNPDGYIKGAEIKLPFANGSFDYAIMTSVVTHLPPTEIEPYFHEVSRLLDKGGRLFLSAFIMNTDTQPGSEKLTPRIRFQRAGAGPAWYGNAQAPLAAVAFDDGFLDRALNAAGFEIALKKLGHWRGQTGSQHYQDMFVAVKTSRGRR</sequence>
<name>A0A0M6ZZK9_9HYPH</name>
<gene>
    <name evidence="5" type="ORF">LA5096_02523</name>
</gene>
<organism evidence="5 6">
    <name type="scientific">Roseibium album</name>
    <dbReference type="NCBI Taxonomy" id="311410"/>
    <lineage>
        <taxon>Bacteria</taxon>
        <taxon>Pseudomonadati</taxon>
        <taxon>Pseudomonadota</taxon>
        <taxon>Alphaproteobacteria</taxon>
        <taxon>Hyphomicrobiales</taxon>
        <taxon>Stappiaceae</taxon>
        <taxon>Roseibium</taxon>
    </lineage>
</organism>
<dbReference type="GO" id="GO:0008757">
    <property type="term" value="F:S-adenosylmethionine-dependent methyltransferase activity"/>
    <property type="evidence" value="ECO:0007669"/>
    <property type="project" value="InterPro"/>
</dbReference>
<dbReference type="InterPro" id="IPR029063">
    <property type="entry name" value="SAM-dependent_MTases_sf"/>
</dbReference>
<dbReference type="OrthoDB" id="9777638at2"/>
<keyword evidence="1 5" id="KW-0489">Methyltransferase</keyword>
<dbReference type="SUPFAM" id="SSF53335">
    <property type="entry name" value="S-adenosyl-L-methionine-dependent methyltransferases"/>
    <property type="match status" value="1"/>
</dbReference>
<feature type="domain" description="Methyltransferase type 11" evidence="4">
    <location>
        <begin position="75"/>
        <end position="191"/>
    </location>
</feature>
<proteinExistence type="predicted"/>
<evidence type="ECO:0000313" key="5">
    <source>
        <dbReference type="EMBL" id="CTQ70436.1"/>
    </source>
</evidence>
<dbReference type="CDD" id="cd02440">
    <property type="entry name" value="AdoMet_MTases"/>
    <property type="match status" value="1"/>
</dbReference>
<evidence type="ECO:0000256" key="2">
    <source>
        <dbReference type="ARBA" id="ARBA00022679"/>
    </source>
</evidence>
<keyword evidence="3" id="KW-0949">S-adenosyl-L-methionine</keyword>
<dbReference type="GO" id="GO:0032259">
    <property type="term" value="P:methylation"/>
    <property type="evidence" value="ECO:0007669"/>
    <property type="project" value="UniProtKB-KW"/>
</dbReference>
<dbReference type="InterPro" id="IPR013216">
    <property type="entry name" value="Methyltransf_11"/>
</dbReference>
<dbReference type="Proteomes" id="UP000049983">
    <property type="component" value="Unassembled WGS sequence"/>
</dbReference>
<accession>A0A0M6ZZK9</accession>
<evidence type="ECO:0000256" key="1">
    <source>
        <dbReference type="ARBA" id="ARBA00022603"/>
    </source>
</evidence>
<protein>
    <submittedName>
        <fullName evidence="5">Methyltransferase domain protein</fullName>
    </submittedName>
</protein>
<evidence type="ECO:0000313" key="6">
    <source>
        <dbReference type="Proteomes" id="UP000049983"/>
    </source>
</evidence>
<keyword evidence="6" id="KW-1185">Reference proteome</keyword>
<evidence type="ECO:0000256" key="3">
    <source>
        <dbReference type="ARBA" id="ARBA00022691"/>
    </source>
</evidence>